<keyword evidence="5" id="KW-0547">Nucleotide-binding</keyword>
<dbReference type="AlphaFoldDB" id="A0A840NPZ9"/>
<protein>
    <recommendedName>
        <fullName evidence="2">histidine kinase</fullName>
        <ecNumber evidence="2">2.7.13.3</ecNumber>
    </recommendedName>
</protein>
<dbReference type="InterPro" id="IPR003594">
    <property type="entry name" value="HATPase_dom"/>
</dbReference>
<dbReference type="Pfam" id="PF07730">
    <property type="entry name" value="HisKA_3"/>
    <property type="match status" value="1"/>
</dbReference>
<feature type="transmembrane region" description="Helical" evidence="10">
    <location>
        <begin position="133"/>
        <end position="158"/>
    </location>
</feature>
<organism evidence="13 14">
    <name type="scientific">Saccharopolyspora gloriosae</name>
    <dbReference type="NCBI Taxonomy" id="455344"/>
    <lineage>
        <taxon>Bacteria</taxon>
        <taxon>Bacillati</taxon>
        <taxon>Actinomycetota</taxon>
        <taxon>Actinomycetes</taxon>
        <taxon>Pseudonocardiales</taxon>
        <taxon>Pseudonocardiaceae</taxon>
        <taxon>Saccharopolyspora</taxon>
    </lineage>
</organism>
<name>A0A840NPZ9_9PSEU</name>
<dbReference type="SUPFAM" id="SSF55874">
    <property type="entry name" value="ATPase domain of HSP90 chaperone/DNA topoisomerase II/histidine kinase"/>
    <property type="match status" value="1"/>
</dbReference>
<dbReference type="EMBL" id="JACHIV010000001">
    <property type="protein sequence ID" value="MBB5071349.1"/>
    <property type="molecule type" value="Genomic_DNA"/>
</dbReference>
<evidence type="ECO:0000256" key="9">
    <source>
        <dbReference type="SAM" id="Coils"/>
    </source>
</evidence>
<accession>A0A840NPZ9</accession>
<keyword evidence="10" id="KW-0812">Transmembrane</keyword>
<evidence type="ECO:0000256" key="5">
    <source>
        <dbReference type="ARBA" id="ARBA00022741"/>
    </source>
</evidence>
<keyword evidence="3" id="KW-0597">Phosphoprotein</keyword>
<dbReference type="InterPro" id="IPR036890">
    <property type="entry name" value="HATPase_C_sf"/>
</dbReference>
<evidence type="ECO:0000256" key="3">
    <source>
        <dbReference type="ARBA" id="ARBA00022553"/>
    </source>
</evidence>
<gene>
    <name evidence="13" type="ORF">BJ969_004437</name>
</gene>
<dbReference type="RefSeq" id="WP_343071535.1">
    <property type="nucleotide sequence ID" value="NZ_JACHIV010000001.1"/>
</dbReference>
<dbReference type="Proteomes" id="UP000580474">
    <property type="component" value="Unassembled WGS sequence"/>
</dbReference>
<feature type="domain" description="Signal transduction histidine kinase subgroup 3 dimerisation and phosphoacceptor" evidence="12">
    <location>
        <begin position="189"/>
        <end position="253"/>
    </location>
</feature>
<keyword evidence="9" id="KW-0175">Coiled coil</keyword>
<evidence type="ECO:0000256" key="8">
    <source>
        <dbReference type="ARBA" id="ARBA00023012"/>
    </source>
</evidence>
<dbReference type="GO" id="GO:0000155">
    <property type="term" value="F:phosphorelay sensor kinase activity"/>
    <property type="evidence" value="ECO:0007669"/>
    <property type="project" value="InterPro"/>
</dbReference>
<dbReference type="PANTHER" id="PTHR24421">
    <property type="entry name" value="NITRATE/NITRITE SENSOR PROTEIN NARX-RELATED"/>
    <property type="match status" value="1"/>
</dbReference>
<dbReference type="EC" id="2.7.13.3" evidence="2"/>
<feature type="transmembrane region" description="Helical" evidence="10">
    <location>
        <begin position="103"/>
        <end position="121"/>
    </location>
</feature>
<keyword evidence="10" id="KW-1133">Transmembrane helix</keyword>
<keyword evidence="10" id="KW-0472">Membrane</keyword>
<evidence type="ECO:0000256" key="7">
    <source>
        <dbReference type="ARBA" id="ARBA00022840"/>
    </source>
</evidence>
<evidence type="ECO:0000256" key="6">
    <source>
        <dbReference type="ARBA" id="ARBA00022777"/>
    </source>
</evidence>
<reference evidence="13 14" key="1">
    <citation type="submission" date="2020-08" db="EMBL/GenBank/DDBJ databases">
        <title>Sequencing the genomes of 1000 actinobacteria strains.</title>
        <authorList>
            <person name="Klenk H.-P."/>
        </authorList>
    </citation>
    <scope>NUCLEOTIDE SEQUENCE [LARGE SCALE GENOMIC DNA]</scope>
    <source>
        <strain evidence="13 14">DSM 45582</strain>
    </source>
</reference>
<evidence type="ECO:0000313" key="14">
    <source>
        <dbReference type="Proteomes" id="UP000580474"/>
    </source>
</evidence>
<keyword evidence="8" id="KW-0902">Two-component regulatory system</keyword>
<dbReference type="PANTHER" id="PTHR24421:SF10">
    <property type="entry name" value="NITRATE_NITRITE SENSOR PROTEIN NARQ"/>
    <property type="match status" value="1"/>
</dbReference>
<dbReference type="Gene3D" id="3.30.565.10">
    <property type="entry name" value="Histidine kinase-like ATPase, C-terminal domain"/>
    <property type="match status" value="1"/>
</dbReference>
<evidence type="ECO:0000259" key="12">
    <source>
        <dbReference type="Pfam" id="PF07730"/>
    </source>
</evidence>
<dbReference type="CDD" id="cd16917">
    <property type="entry name" value="HATPase_UhpB-NarQ-NarX-like"/>
    <property type="match status" value="1"/>
</dbReference>
<comment type="caution">
    <text evidence="13">The sequence shown here is derived from an EMBL/GenBank/DDBJ whole genome shotgun (WGS) entry which is preliminary data.</text>
</comment>
<keyword evidence="7" id="KW-0067">ATP-binding</keyword>
<feature type="domain" description="Histidine kinase/HSP90-like ATPase" evidence="11">
    <location>
        <begin position="300"/>
        <end position="386"/>
    </location>
</feature>
<feature type="coiled-coil region" evidence="9">
    <location>
        <begin position="164"/>
        <end position="191"/>
    </location>
</feature>
<evidence type="ECO:0000259" key="11">
    <source>
        <dbReference type="Pfam" id="PF02518"/>
    </source>
</evidence>
<evidence type="ECO:0000256" key="2">
    <source>
        <dbReference type="ARBA" id="ARBA00012438"/>
    </source>
</evidence>
<dbReference type="GO" id="GO:0046983">
    <property type="term" value="F:protein dimerization activity"/>
    <property type="evidence" value="ECO:0007669"/>
    <property type="project" value="InterPro"/>
</dbReference>
<evidence type="ECO:0000313" key="13">
    <source>
        <dbReference type="EMBL" id="MBB5071349.1"/>
    </source>
</evidence>
<evidence type="ECO:0000256" key="1">
    <source>
        <dbReference type="ARBA" id="ARBA00000085"/>
    </source>
</evidence>
<keyword evidence="4" id="KW-0808">Transferase</keyword>
<keyword evidence="6 13" id="KW-0418">Kinase</keyword>
<dbReference type="InterPro" id="IPR050482">
    <property type="entry name" value="Sensor_HK_TwoCompSys"/>
</dbReference>
<keyword evidence="14" id="KW-1185">Reference proteome</keyword>
<dbReference type="Pfam" id="PF02518">
    <property type="entry name" value="HATPase_c"/>
    <property type="match status" value="1"/>
</dbReference>
<proteinExistence type="predicted"/>
<evidence type="ECO:0000256" key="4">
    <source>
        <dbReference type="ARBA" id="ARBA00022679"/>
    </source>
</evidence>
<evidence type="ECO:0000256" key="10">
    <source>
        <dbReference type="SAM" id="Phobius"/>
    </source>
</evidence>
<dbReference type="GO" id="GO:0016020">
    <property type="term" value="C:membrane"/>
    <property type="evidence" value="ECO:0007669"/>
    <property type="project" value="InterPro"/>
</dbReference>
<comment type="catalytic activity">
    <reaction evidence="1">
        <text>ATP + protein L-histidine = ADP + protein N-phospho-L-histidine.</text>
        <dbReference type="EC" id="2.7.13.3"/>
    </reaction>
</comment>
<dbReference type="InterPro" id="IPR011712">
    <property type="entry name" value="Sig_transdc_His_kin_sub3_dim/P"/>
</dbReference>
<dbReference type="Gene3D" id="1.20.5.1930">
    <property type="match status" value="1"/>
</dbReference>
<dbReference type="GO" id="GO:0005524">
    <property type="term" value="F:ATP binding"/>
    <property type="evidence" value="ECO:0007669"/>
    <property type="project" value="UniProtKB-KW"/>
</dbReference>
<sequence length="393" mass="41585">MRENGKWAARLALWDGKFRSLLLDLLIAFLAVATPDDPAVWQQWVLIPGNAALFGAMLLRRRFPLVAVAAASAHSLLVGTDGGATGMVVAMYTLASRRGPTSVTWIGAGIVAASHVVRVLLPGNGALWSDGPFTVALGVLAGFAMIAALPLLLGLWLYSRRDLLTSLRERAVQAERERDLLAERAVTAERRRIAREMHDVVAHRVSVISLQAGALTMTATDQRTEEVAEVIRVSSSAALSELREMLRALRDDAENPGGDHAAPSLDGLRDLVEDSVAAGADIALDMPQELPETSAVVGRAAYRVLQEALTNAGKHAPGSPVRAEILAAADGLVVEVTNQRGAGTTVVEGSGYGLIGMRERVTLAGGTLQVGRTDDDGYRVRAAFPVLEGANAS</sequence>